<feature type="domain" description="PH" evidence="2">
    <location>
        <begin position="1113"/>
        <end position="1216"/>
    </location>
</feature>
<dbReference type="EnsemblMetazoa" id="ADAC003586-RA">
    <property type="protein sequence ID" value="ADAC003586-PA"/>
    <property type="gene ID" value="ADAC003586"/>
</dbReference>
<sequence>MSEKEKMETEKQDVSVSPVPVPRTRPSRQKPAITLEFDSGPDGDYVNTRIVPQDQASAGGEPLGSTGPRPIPAPRSTRPRVLLASNDKGQQDGDDDGRYQNVVIRRVEQPAEKLAPGVATAGEQRMADRFEPTPPSSPLVGGSGSSNRLPGKLCNNLHEHCSPNVDSDGVSVDSADSAGGGARGSTGSGKYKTNSPGDLFKTIGTTSRLLTESIGERVAHKTRKVANNVRHTGTSLVSWSQETGRTAADKLKSVGRGRSSKAREVTADAGDEGEKPGADQSGSRGPHDGAIPETLQSIQFHSPLLNNQTASATVNAMETVDGDTATYDVPRCRGKKLTNLQHWAPGSGSPSSTPPSSVHESNLSLDAPSSVGSTERPTPSGYFQRNAPASQSLYSRVLPKRNRQPVGGTSGADQSPIPAPGVLRRQKQNKSESNLYESTFYVDSSPANVAGGEPDHQQHLYGKLNVLPKTGLSSSSSSSSSNSSCSLNASEDDNTLTELRKAPIAIARRARQIFSRQGSLAGELAASRRPLAGDPSSSNHRSDSWNFYDITVDATAEAGAVAAAGSSGSSPSSSSSPLYGHVAEMQSSLLMPVSVGSAAATSSYMGRHDYDEVSIADIIDEFDPLTVTSGGDGARGLSTIGELSLIEDLLSAESYTARPTSSRRVRLALANNDEDGDDNTQPVCPKPPKRSDSLLDSRTAATAAAASAPDAPTKSVPAKPKRTKQRSSVVARPESEEPLDSRPVTQIVHQNLNLPSDSMENLVDENVIRPHLAILDEEGHRAPGQAAPLPDLSYPRRTETQAQTSWYVGETGCFEKLTNVNPVNVREAASSLVEKATKQSLPPELSSTEMVPVPPGLERPATELPSYFEAIGGTDPVFEHGLAAGQPSPSQVKPAPPTTVKPTTSVASKLLNALKRRPSLNRGSTDKGTGKPEVRTVLEMVPKPRLTERLITYKGHVLKFPSGKISDVLNELSPRSIVLRERIFQTFLDPHQTMPKETLQLRYILAIQCILQHKFAGEGRLDLHCFEIVLALPKSGGGAGGSGGSGGSGTAGSAAIAMSTNPDLLITSGATGNVKTSRASYMFGTHKRPDRNLWMAKILQSVTDVFPEELLREFLRAGWCYVKKSVTAEWAGAWLLLAKRRLHLFSYADSRLEQLDLRKARCITMIESETGTIGNLHVETGPTLLIDCPPYATLYFIMSSPRETQIWRKMIRQVAHKNGPSLHGQQLTRADVPVLIDKCINFIYAHGSMSEGIYRKSGSMTAVARILQLFAEDAFDVQLTRAEYSEYDVAGALKKFIRELPGSFFGSFAASFVALGQLTDVQVKVESYRQLLQRLPRIEYCTLKKLLSHLAFIASLEAQNRMGVPNLAMIWGTTLLANASQNTVDETQSYHQGDAQVVADLIQLYRRLFPVTEDELRKDQLMLTVLQKYHAAAENLSDAVKHSGDLKVWIMIDCDTPLEQETADIEKVGLEDKPQINVDITPTKTASDVCKELAGKTKHPWYKLTLYEVVLNGSLIRPIHYRENVLEVVVRWTYWDQADRKNNYLTLKPTTTLNDVYRTIQKAPVLTPTMELRFADRRTKGLRNYQLQLVGKGLVVLKKIEKKDRAFEELLKIDLSRVLAYIGCEPKRDRSSLRWAITLIDVEFKSRSRDEPFIGHIFGGLDFASQMLWYASILYSHHKDDILPSGDLFF</sequence>
<organism evidence="4">
    <name type="scientific">Anopheles darlingi</name>
    <name type="common">Mosquito</name>
    <dbReference type="NCBI Taxonomy" id="43151"/>
    <lineage>
        <taxon>Eukaryota</taxon>
        <taxon>Metazoa</taxon>
        <taxon>Ecdysozoa</taxon>
        <taxon>Arthropoda</taxon>
        <taxon>Hexapoda</taxon>
        <taxon>Insecta</taxon>
        <taxon>Pterygota</taxon>
        <taxon>Neoptera</taxon>
        <taxon>Endopterygota</taxon>
        <taxon>Diptera</taxon>
        <taxon>Nematocera</taxon>
        <taxon>Culicoidea</taxon>
        <taxon>Culicidae</taxon>
        <taxon>Anophelinae</taxon>
        <taxon>Anopheles</taxon>
    </lineage>
</organism>
<feature type="compositionally biased region" description="Low complexity" evidence="1">
    <location>
        <begin position="14"/>
        <end position="24"/>
    </location>
</feature>
<reference evidence="4" key="2">
    <citation type="submission" date="2010-05" db="EMBL/GenBank/DDBJ databases">
        <authorList>
            <person name="Almeida L.G."/>
            <person name="Nicolas M.F."/>
            <person name="Souza R.C."/>
            <person name="Vasconcelos A.T.R."/>
        </authorList>
    </citation>
    <scope>NUCLEOTIDE SEQUENCE</scope>
</reference>
<dbReference type="VEuPathDB" id="VectorBase:ADAC003586"/>
<feature type="compositionally biased region" description="Low complexity" evidence="1">
    <location>
        <begin position="696"/>
        <end position="712"/>
    </location>
</feature>
<feature type="compositionally biased region" description="Low complexity" evidence="1">
    <location>
        <begin position="165"/>
        <end position="177"/>
    </location>
</feature>
<dbReference type="PROSITE" id="PS50003">
    <property type="entry name" value="PH_DOMAIN"/>
    <property type="match status" value="1"/>
</dbReference>
<dbReference type="Gene3D" id="1.10.555.10">
    <property type="entry name" value="Rho GTPase activation protein"/>
    <property type="match status" value="1"/>
</dbReference>
<feature type="compositionally biased region" description="Low complexity" evidence="1">
    <location>
        <begin position="473"/>
        <end position="486"/>
    </location>
</feature>
<dbReference type="EMBL" id="ADMH02000920">
    <property type="protein sequence ID" value="ETN64663.1"/>
    <property type="molecule type" value="Genomic_DNA"/>
</dbReference>
<dbReference type="PANTHER" id="PTHR45899">
    <property type="entry name" value="RHO GTPASE ACTIVATING PROTEIN AT 15B, ISOFORM C"/>
    <property type="match status" value="1"/>
</dbReference>
<evidence type="ECO:0000256" key="1">
    <source>
        <dbReference type="SAM" id="MobiDB-lite"/>
    </source>
</evidence>
<dbReference type="FunCoup" id="W5JMW8">
    <property type="interactions" value="256"/>
</dbReference>
<proteinExistence type="predicted"/>
<dbReference type="InterPro" id="IPR001849">
    <property type="entry name" value="PH_domain"/>
</dbReference>
<feature type="compositionally biased region" description="Basic and acidic residues" evidence="1">
    <location>
        <begin position="261"/>
        <end position="277"/>
    </location>
</feature>
<dbReference type="CDD" id="cd17113">
    <property type="entry name" value="RA_ARAPs"/>
    <property type="match status" value="1"/>
</dbReference>
<dbReference type="HOGENOM" id="CLU_243377_0_0_1"/>
<feature type="domain" description="Rho-GAP" evidence="3">
    <location>
        <begin position="1225"/>
        <end position="1409"/>
    </location>
</feature>
<dbReference type="VEuPathDB" id="VectorBase:ADAR2_005441"/>
<dbReference type="GO" id="GO:0005737">
    <property type="term" value="C:cytoplasm"/>
    <property type="evidence" value="ECO:0007669"/>
    <property type="project" value="TreeGrafter"/>
</dbReference>
<dbReference type="InterPro" id="IPR008936">
    <property type="entry name" value="Rho_GTPase_activation_prot"/>
</dbReference>
<dbReference type="GO" id="GO:0005547">
    <property type="term" value="F:phosphatidylinositol-3,4,5-trisphosphate binding"/>
    <property type="evidence" value="ECO:0007669"/>
    <property type="project" value="TreeGrafter"/>
</dbReference>
<evidence type="ECO:0000313" key="4">
    <source>
        <dbReference type="EMBL" id="ETN64663.1"/>
    </source>
</evidence>
<reference evidence="4" key="3">
    <citation type="journal article" date="2013" name="Nucleic Acids Res.">
        <title>The genome of Anopheles darlingi, the main neotropical malaria vector.</title>
        <authorList>
            <person name="Marinotti O."/>
            <person name="Cerqueira G.C."/>
            <person name="de Almeida L.G."/>
            <person name="Ferro M.I."/>
            <person name="Loreto E.L."/>
            <person name="Zaha A."/>
            <person name="Teixeira S.M."/>
            <person name="Wespiser A.R."/>
            <person name="Almeida E Silva A."/>
            <person name="Schlindwein A.D."/>
            <person name="Pacheco A.C."/>
            <person name="Silva A.L."/>
            <person name="Graveley B.R."/>
            <person name="Walenz B.P."/>
            <person name="Lima Bde A."/>
            <person name="Ribeiro C.A."/>
            <person name="Nunes-Silva C.G."/>
            <person name="de Carvalho C.R."/>
            <person name="Soares C.M."/>
            <person name="de Menezes C.B."/>
            <person name="Matiolli C."/>
            <person name="Caffrey D."/>
            <person name="Araujo D.A."/>
            <person name="de Oliveira D.M."/>
            <person name="Golenbock D."/>
            <person name="Grisard E.C."/>
            <person name="Fantinatti-Garboggini F."/>
            <person name="de Carvalho F.M."/>
            <person name="Barcellos F.G."/>
            <person name="Prosdocimi F."/>
            <person name="May G."/>
            <person name="Azevedo Junior G.M."/>
            <person name="Guimaraes G.M."/>
            <person name="Goldman G.H."/>
            <person name="Padilha I.Q."/>
            <person name="Batista Jda S."/>
            <person name="Ferro J.A."/>
            <person name="Ribeiro J.M."/>
            <person name="Fietto J.L."/>
            <person name="Dabbas K.M."/>
            <person name="Cerdeira L."/>
            <person name="Agnez-Lima L.F."/>
            <person name="Brocchi M."/>
            <person name="de Carvalho M.O."/>
            <person name="Teixeira Mde M."/>
            <person name="Diniz Maia Mde M."/>
            <person name="Goldman M.H."/>
            <person name="Cruz Schneider M.P."/>
            <person name="Felipe M.S."/>
            <person name="Hungria M."/>
            <person name="Nicolas M.F."/>
            <person name="Pereira M."/>
            <person name="Montes M.A."/>
            <person name="Cantao M.E."/>
            <person name="Vincentz M."/>
            <person name="Rafael M.S."/>
            <person name="Silverman N."/>
            <person name="Stoco P.H."/>
            <person name="Souza R.C."/>
            <person name="Vicentini R."/>
            <person name="Gazzinelli R.T."/>
            <person name="Neves Rde O."/>
            <person name="Silva R."/>
            <person name="Astolfi-Filho S."/>
            <person name="Maciel T.E."/>
            <person name="Urmenyi T.P."/>
            <person name="Tadei W.P."/>
            <person name="Camargo E.P."/>
            <person name="de Vasconcelos A.T."/>
        </authorList>
    </citation>
    <scope>NUCLEOTIDE SEQUENCE</scope>
</reference>
<dbReference type="STRING" id="43151.W5JMW8"/>
<dbReference type="SUPFAM" id="SSF48350">
    <property type="entry name" value="GTPase activation domain, GAP"/>
    <property type="match status" value="1"/>
</dbReference>
<evidence type="ECO:0000259" key="2">
    <source>
        <dbReference type="PROSITE" id="PS50003"/>
    </source>
</evidence>
<feature type="region of interest" description="Disordered" evidence="1">
    <location>
        <begin position="1"/>
        <end position="101"/>
    </location>
</feature>
<dbReference type="eggNOG" id="KOG1117">
    <property type="taxonomic scope" value="Eukaryota"/>
</dbReference>
<dbReference type="PROSITE" id="PS50238">
    <property type="entry name" value="RHOGAP"/>
    <property type="match status" value="1"/>
</dbReference>
<feature type="region of interest" description="Disordered" evidence="1">
    <location>
        <begin position="471"/>
        <end position="492"/>
    </location>
</feature>
<dbReference type="OMA" id="YIGCEPK"/>
<feature type="compositionally biased region" description="Gly residues" evidence="1">
    <location>
        <begin position="178"/>
        <end position="187"/>
    </location>
</feature>
<dbReference type="InterPro" id="IPR029071">
    <property type="entry name" value="Ubiquitin-like_domsf"/>
</dbReference>
<dbReference type="InterPro" id="IPR000198">
    <property type="entry name" value="RhoGAP_dom"/>
</dbReference>
<protein>
    <submittedName>
        <fullName evidence="4 5">Uncharacterized protein</fullName>
    </submittedName>
</protein>
<evidence type="ECO:0000313" key="6">
    <source>
        <dbReference type="Proteomes" id="UP000000673"/>
    </source>
</evidence>
<dbReference type="Proteomes" id="UP000000673">
    <property type="component" value="Unassembled WGS sequence"/>
</dbReference>
<feature type="compositionally biased region" description="Polar residues" evidence="1">
    <location>
        <begin position="370"/>
        <end position="394"/>
    </location>
</feature>
<feature type="compositionally biased region" description="Low complexity" evidence="1">
    <location>
        <begin position="345"/>
        <end position="357"/>
    </location>
</feature>
<keyword evidence="6" id="KW-1185">Reference proteome</keyword>
<accession>W5JMW8</accession>
<feature type="region of interest" description="Disordered" evidence="1">
    <location>
        <begin position="339"/>
        <end position="432"/>
    </location>
</feature>
<evidence type="ECO:0000313" key="5">
    <source>
        <dbReference type="EnsemblMetazoa" id="ADAC003586-PA"/>
    </source>
</evidence>
<dbReference type="Gene3D" id="3.10.20.90">
    <property type="entry name" value="Phosphatidylinositol 3-kinase Catalytic Subunit, Chain A, domain 1"/>
    <property type="match status" value="1"/>
</dbReference>
<feature type="region of interest" description="Disordered" evidence="1">
    <location>
        <begin position="670"/>
        <end position="744"/>
    </location>
</feature>
<feature type="region of interest" description="Disordered" evidence="1">
    <location>
        <begin position="164"/>
        <end position="199"/>
    </location>
</feature>
<feature type="region of interest" description="Disordered" evidence="1">
    <location>
        <begin position="525"/>
        <end position="544"/>
    </location>
</feature>
<dbReference type="InterPro" id="IPR052227">
    <property type="entry name" value="Arf-Rho-GAP_ANK-PH_domain"/>
</dbReference>
<evidence type="ECO:0000259" key="3">
    <source>
        <dbReference type="PROSITE" id="PS50238"/>
    </source>
</evidence>
<gene>
    <name evidence="4" type="ORF">AND_003586</name>
</gene>
<dbReference type="SMART" id="SM00324">
    <property type="entry name" value="RhoGAP"/>
    <property type="match status" value="1"/>
</dbReference>
<feature type="region of interest" description="Disordered" evidence="1">
    <location>
        <begin position="248"/>
        <end position="291"/>
    </location>
</feature>
<reference evidence="5" key="4">
    <citation type="submission" date="2015-06" db="UniProtKB">
        <authorList>
            <consortium name="EnsemblMetazoa"/>
        </authorList>
    </citation>
    <scope>IDENTIFICATION</scope>
</reference>
<dbReference type="Pfam" id="PF00620">
    <property type="entry name" value="RhoGAP"/>
    <property type="match status" value="1"/>
</dbReference>
<name>W5JMW8_ANODA</name>
<feature type="region of interest" description="Disordered" evidence="1">
    <location>
        <begin position="113"/>
        <end position="146"/>
    </location>
</feature>
<reference evidence="4 6" key="1">
    <citation type="journal article" date="2010" name="BMC Genomics">
        <title>Combination of measures distinguishes pre-miRNAs from other stem-loops in the genome of the newly sequenced Anopheles darlingi.</title>
        <authorList>
            <person name="Mendes N.D."/>
            <person name="Freitas A.T."/>
            <person name="Vasconcelos A.T."/>
            <person name="Sagot M.F."/>
        </authorList>
    </citation>
    <scope>NUCLEOTIDE SEQUENCE</scope>
</reference>
<feature type="compositionally biased region" description="Basic and acidic residues" evidence="1">
    <location>
        <begin position="1"/>
        <end position="13"/>
    </location>
</feature>
<dbReference type="SMART" id="SM00233">
    <property type="entry name" value="PH"/>
    <property type="match status" value="2"/>
</dbReference>
<dbReference type="GO" id="GO:0007165">
    <property type="term" value="P:signal transduction"/>
    <property type="evidence" value="ECO:0007669"/>
    <property type="project" value="InterPro"/>
</dbReference>
<dbReference type="PANTHER" id="PTHR45899:SF2">
    <property type="entry name" value="RHO GTPASE ACTIVATING PROTEIN AT 15B, ISOFORM C"/>
    <property type="match status" value="1"/>
</dbReference>
<dbReference type="SUPFAM" id="SSF50729">
    <property type="entry name" value="PH domain-like"/>
    <property type="match status" value="1"/>
</dbReference>
<dbReference type="SUPFAM" id="SSF54236">
    <property type="entry name" value="Ubiquitin-like"/>
    <property type="match status" value="1"/>
</dbReference>